<protein>
    <submittedName>
        <fullName evidence="1">Uncharacterized protein</fullName>
    </submittedName>
</protein>
<accession>A0A9D4V3H1</accession>
<evidence type="ECO:0000313" key="2">
    <source>
        <dbReference type="Proteomes" id="UP000886520"/>
    </source>
</evidence>
<keyword evidence="2" id="KW-1185">Reference proteome</keyword>
<comment type="caution">
    <text evidence="1">The sequence shown here is derived from an EMBL/GenBank/DDBJ whole genome shotgun (WGS) entry which is preliminary data.</text>
</comment>
<organism evidence="1 2">
    <name type="scientific">Adiantum capillus-veneris</name>
    <name type="common">Maidenhair fern</name>
    <dbReference type="NCBI Taxonomy" id="13818"/>
    <lineage>
        <taxon>Eukaryota</taxon>
        <taxon>Viridiplantae</taxon>
        <taxon>Streptophyta</taxon>
        <taxon>Embryophyta</taxon>
        <taxon>Tracheophyta</taxon>
        <taxon>Polypodiopsida</taxon>
        <taxon>Polypodiidae</taxon>
        <taxon>Polypodiales</taxon>
        <taxon>Pteridineae</taxon>
        <taxon>Pteridaceae</taxon>
        <taxon>Vittarioideae</taxon>
        <taxon>Adiantum</taxon>
    </lineage>
</organism>
<dbReference type="EMBL" id="JABFUD020000006">
    <property type="protein sequence ID" value="KAI5078874.1"/>
    <property type="molecule type" value="Genomic_DNA"/>
</dbReference>
<name>A0A9D4V3H1_ADICA</name>
<dbReference type="AlphaFoldDB" id="A0A9D4V3H1"/>
<gene>
    <name evidence="1" type="ORF">GOP47_0006545</name>
</gene>
<reference evidence="1" key="1">
    <citation type="submission" date="2021-01" db="EMBL/GenBank/DDBJ databases">
        <title>Adiantum capillus-veneris genome.</title>
        <authorList>
            <person name="Fang Y."/>
            <person name="Liao Q."/>
        </authorList>
    </citation>
    <scope>NUCLEOTIDE SEQUENCE</scope>
    <source>
        <strain evidence="1">H3</strain>
        <tissue evidence="1">Leaf</tissue>
    </source>
</reference>
<sequence length="90" mass="10142">MWCKQGLRSFTGPSFFCFNTSMFAALMENFADGKGALCGASWAKERGLLTFGICKQLEGDESEVGESARWGRCARDVEHCEQRTWQAKDY</sequence>
<dbReference type="Proteomes" id="UP000886520">
    <property type="component" value="Chromosome 6"/>
</dbReference>
<proteinExistence type="predicted"/>
<evidence type="ECO:0000313" key="1">
    <source>
        <dbReference type="EMBL" id="KAI5078874.1"/>
    </source>
</evidence>